<keyword evidence="3" id="KW-1185">Reference proteome</keyword>
<dbReference type="AlphaFoldDB" id="A0ABC8YVQ6"/>
<dbReference type="Proteomes" id="UP001497457">
    <property type="component" value="Chromosome 17b"/>
</dbReference>
<accession>A0ABC8YVQ6</accession>
<evidence type="ECO:0000313" key="2">
    <source>
        <dbReference type="EMBL" id="CAL4949050.1"/>
    </source>
</evidence>
<evidence type="ECO:0000259" key="1">
    <source>
        <dbReference type="Pfam" id="PF20241"/>
    </source>
</evidence>
<sequence length="394" mass="44918">MQILLSRSMLGLRRRAAVSAPPPRRWWPPWFVRRGAPPMDRLHRSVLICGSPSEQLNKETQCCNTGVIRRDEKLSKIHPHISLACTAIERTDTVEKLWFARIYKNSSHRDGAIYRNWLFKKEWSEADITDRNETSLEPMMFSEATEHCTVPDPENCMLHFPTDMLQVLSVRLVDTPVSKGQMQLYGYIAVRDDRDWMLNYVFKRSRDDPIIVQQGSLIQMTGPKRGIEMDPPVLIELDIRIKNGGLEEDDLGLIDGAMACTLRKPWRPINHRIVGNCGTLDMNLAFVRYAVEATIEVIISEVPRGLSLSLSSLIYIAMEYEEIQLFQGTIDQPFSLKRFVVAVTTGTEMLLKFKVGKNHVERCLSFKAKQHGCASQGMKLELAAVSVKVTWSTI</sequence>
<dbReference type="PANTHER" id="PTHR33065:SF193">
    <property type="entry name" value="DUF6598 DOMAIN-CONTAINING PROTEIN"/>
    <property type="match status" value="1"/>
</dbReference>
<dbReference type="EMBL" id="OZ075127">
    <property type="protein sequence ID" value="CAL4949050.1"/>
    <property type="molecule type" value="Genomic_DNA"/>
</dbReference>
<gene>
    <name evidence="2" type="ORF">URODEC1_LOCUS37762</name>
</gene>
<name>A0ABC8YVQ6_9POAL</name>
<dbReference type="Pfam" id="PF20241">
    <property type="entry name" value="DUF6598"/>
    <property type="match status" value="1"/>
</dbReference>
<proteinExistence type="predicted"/>
<reference evidence="3" key="1">
    <citation type="submission" date="2024-06" db="EMBL/GenBank/DDBJ databases">
        <authorList>
            <person name="Ryan C."/>
        </authorList>
    </citation>
    <scope>NUCLEOTIDE SEQUENCE [LARGE SCALE GENOMIC DNA]</scope>
</reference>
<dbReference type="InterPro" id="IPR046533">
    <property type="entry name" value="DUF6598"/>
</dbReference>
<organism evidence="2 3">
    <name type="scientific">Urochloa decumbens</name>
    <dbReference type="NCBI Taxonomy" id="240449"/>
    <lineage>
        <taxon>Eukaryota</taxon>
        <taxon>Viridiplantae</taxon>
        <taxon>Streptophyta</taxon>
        <taxon>Embryophyta</taxon>
        <taxon>Tracheophyta</taxon>
        <taxon>Spermatophyta</taxon>
        <taxon>Magnoliopsida</taxon>
        <taxon>Liliopsida</taxon>
        <taxon>Poales</taxon>
        <taxon>Poaceae</taxon>
        <taxon>PACMAD clade</taxon>
        <taxon>Panicoideae</taxon>
        <taxon>Panicodae</taxon>
        <taxon>Paniceae</taxon>
        <taxon>Melinidinae</taxon>
        <taxon>Urochloa</taxon>
    </lineage>
</organism>
<evidence type="ECO:0000313" key="3">
    <source>
        <dbReference type="Proteomes" id="UP001497457"/>
    </source>
</evidence>
<reference evidence="2 3" key="2">
    <citation type="submission" date="2024-10" db="EMBL/GenBank/DDBJ databases">
        <authorList>
            <person name="Ryan C."/>
        </authorList>
    </citation>
    <scope>NUCLEOTIDE SEQUENCE [LARGE SCALE GENOMIC DNA]</scope>
</reference>
<protein>
    <recommendedName>
        <fullName evidence="1">DUF6598 domain-containing protein</fullName>
    </recommendedName>
</protein>
<feature type="domain" description="DUF6598" evidence="1">
    <location>
        <begin position="164"/>
        <end position="389"/>
    </location>
</feature>
<dbReference type="PANTHER" id="PTHR33065">
    <property type="entry name" value="OS07G0486400 PROTEIN"/>
    <property type="match status" value="1"/>
</dbReference>